<feature type="compositionally biased region" description="Basic residues" evidence="6">
    <location>
        <begin position="157"/>
        <end position="171"/>
    </location>
</feature>
<dbReference type="SMART" id="SM01332">
    <property type="entry name" value="Cyclin_C"/>
    <property type="match status" value="1"/>
</dbReference>
<evidence type="ECO:0000256" key="2">
    <source>
        <dbReference type="ARBA" id="ARBA00022618"/>
    </source>
</evidence>
<dbReference type="InterPro" id="IPR004367">
    <property type="entry name" value="Cyclin_C-dom"/>
</dbReference>
<feature type="non-terminal residue" evidence="9">
    <location>
        <position position="1"/>
    </location>
</feature>
<proteinExistence type="inferred from homology"/>
<evidence type="ECO:0000259" key="8">
    <source>
        <dbReference type="SMART" id="SM01332"/>
    </source>
</evidence>
<dbReference type="FunFam" id="1.10.472.10:FF:000013">
    <property type="entry name" value="Cyclin A1"/>
    <property type="match status" value="1"/>
</dbReference>
<evidence type="ECO:0000259" key="7">
    <source>
        <dbReference type="SMART" id="SM00385"/>
    </source>
</evidence>
<evidence type="ECO:0000256" key="5">
    <source>
        <dbReference type="RuleBase" id="RU000383"/>
    </source>
</evidence>
<evidence type="ECO:0000313" key="9">
    <source>
        <dbReference type="EMBL" id="KAG6591407.1"/>
    </source>
</evidence>
<reference evidence="9 10" key="1">
    <citation type="journal article" date="2021" name="Hortic Res">
        <title>The domestication of Cucurbita argyrosperma as revealed by the genome of its wild relative.</title>
        <authorList>
            <person name="Barrera-Redondo J."/>
            <person name="Sanchez-de la Vega G."/>
            <person name="Aguirre-Liguori J.A."/>
            <person name="Castellanos-Morales G."/>
            <person name="Gutierrez-Guerrero Y.T."/>
            <person name="Aguirre-Dugua X."/>
            <person name="Aguirre-Planter E."/>
            <person name="Tenaillon M.I."/>
            <person name="Lira-Saade R."/>
            <person name="Eguiarte L.E."/>
        </authorList>
    </citation>
    <scope>NUCLEOTIDE SEQUENCE [LARGE SCALE GENOMIC DNA]</scope>
    <source>
        <strain evidence="9">JBR-2021</strain>
    </source>
</reference>
<dbReference type="FunFam" id="1.10.472.10:FF:000167">
    <property type="entry name" value="Mitotic cyclin 6"/>
    <property type="match status" value="1"/>
</dbReference>
<comment type="similarity">
    <text evidence="1">Belongs to the cyclin family. Cyclin AB subfamily.</text>
</comment>
<gene>
    <name evidence="9" type="primary">CYCA3-4</name>
    <name evidence="9" type="ORF">SDJN03_13753</name>
</gene>
<keyword evidence="3 5" id="KW-0195">Cyclin</keyword>
<dbReference type="InterPro" id="IPR039361">
    <property type="entry name" value="Cyclin"/>
</dbReference>
<feature type="region of interest" description="Disordered" evidence="6">
    <location>
        <begin position="151"/>
        <end position="186"/>
    </location>
</feature>
<protein>
    <submittedName>
        <fullName evidence="9">Cyclin-A3-4</fullName>
    </submittedName>
</protein>
<keyword evidence="4" id="KW-0131">Cell cycle</keyword>
<dbReference type="PROSITE" id="PS00292">
    <property type="entry name" value="CYCLINS"/>
    <property type="match status" value="1"/>
</dbReference>
<dbReference type="EMBL" id="JAGKQH010000009">
    <property type="protein sequence ID" value="KAG6591407.1"/>
    <property type="molecule type" value="Genomic_DNA"/>
</dbReference>
<dbReference type="Pfam" id="PF00134">
    <property type="entry name" value="Cyclin_N"/>
    <property type="match status" value="1"/>
</dbReference>
<dbReference type="Proteomes" id="UP000685013">
    <property type="component" value="Chromosome 9"/>
</dbReference>
<dbReference type="AlphaFoldDB" id="A0AAV6N221"/>
<comment type="caution">
    <text evidence="9">The sequence shown here is derived from an EMBL/GenBank/DDBJ whole genome shotgun (WGS) entry which is preliminary data.</text>
</comment>
<feature type="domain" description="Cyclin-like" evidence="7">
    <location>
        <begin position="254"/>
        <end position="338"/>
    </location>
</feature>
<dbReference type="CDD" id="cd20562">
    <property type="entry name" value="CYCLIN_AtCycA_like_rpt1"/>
    <property type="match status" value="1"/>
</dbReference>
<evidence type="ECO:0000256" key="4">
    <source>
        <dbReference type="ARBA" id="ARBA00023306"/>
    </source>
</evidence>
<accession>A0AAV6N221</accession>
<evidence type="ECO:0000256" key="6">
    <source>
        <dbReference type="SAM" id="MobiDB-lite"/>
    </source>
</evidence>
<dbReference type="InterPro" id="IPR048258">
    <property type="entry name" value="Cyclins_cyclin-box"/>
</dbReference>
<dbReference type="Pfam" id="PF02984">
    <property type="entry name" value="Cyclin_C"/>
    <property type="match status" value="1"/>
</dbReference>
<dbReference type="CDD" id="cd20506">
    <property type="entry name" value="CYCLIN_AtCycA-like_rpt2"/>
    <property type="match status" value="1"/>
</dbReference>
<keyword evidence="2" id="KW-0132">Cell division</keyword>
<feature type="domain" description="Cyclin C-terminal" evidence="8">
    <location>
        <begin position="347"/>
        <end position="470"/>
    </location>
</feature>
<dbReference type="PANTHER" id="PTHR10177">
    <property type="entry name" value="CYCLINS"/>
    <property type="match status" value="1"/>
</dbReference>
<dbReference type="GO" id="GO:0051301">
    <property type="term" value="P:cell division"/>
    <property type="evidence" value="ECO:0007669"/>
    <property type="project" value="UniProtKB-KW"/>
</dbReference>
<sequence length="616" mass="68862">MVAMNMAKRAFEGDLSEITTLCDAENLRELLARKVSRAVFLLIDPLDSTAIWSSAPQFYTSNFIDVSHRSDLFSTNAYKSGRLFRTEITAVLESGEHSDPTSTQSTMADKENIFRLTRASKKRLAEAATPDDRSSNKRRVVLGELPILQNASSSVNRKSRSRASRQRRRVKSRDIAGTSAAAAAAAEINPLPQRDVTLSDEGNSEDPQMCRGYASDIYDYLRATETDPRRRPLPDYIGTVQKDISANMRGILVDWLVEVAEEYKLVSDTLYLSVSYVDRYLSLNAISRQKLQLVGVSAMLIASKYEEISPPHVEEFVYITDNTYNREEVVEMEADILKSLEFELGDPTIKTFLRRFTMVAQETYEFNTLQFEFLGYYLAELSLLDYNCVKFLPSLVAASVIFLARFMIQPKKHPWISRLEHFTGYKPADMKDCILLVHDLYLSRRGGALAAIREKYKQHKFKFVSVMPSPPEIPIPYFEDMLKGLKARKKSTMEEGILKRLALKRKSGLVSSAVVLFCSNWVSSPVSPFQHAISTLHGSSAASVNGGFHSSGLWGKQSGNGGRRCRPTSTFKCAGESPEEAAIAIVSAAVESVVQCALRKQEEGTKHLGSTPQSLN</sequence>
<evidence type="ECO:0000256" key="1">
    <source>
        <dbReference type="ARBA" id="ARBA00006955"/>
    </source>
</evidence>
<dbReference type="InterPro" id="IPR013763">
    <property type="entry name" value="Cyclin-like_dom"/>
</dbReference>
<keyword evidence="10" id="KW-1185">Reference proteome</keyword>
<feature type="domain" description="Cyclin-like" evidence="7">
    <location>
        <begin position="351"/>
        <end position="439"/>
    </location>
</feature>
<evidence type="ECO:0000313" key="10">
    <source>
        <dbReference type="Proteomes" id="UP000685013"/>
    </source>
</evidence>
<organism evidence="9 10">
    <name type="scientific">Cucurbita argyrosperma subsp. sororia</name>
    <dbReference type="NCBI Taxonomy" id="37648"/>
    <lineage>
        <taxon>Eukaryota</taxon>
        <taxon>Viridiplantae</taxon>
        <taxon>Streptophyta</taxon>
        <taxon>Embryophyta</taxon>
        <taxon>Tracheophyta</taxon>
        <taxon>Spermatophyta</taxon>
        <taxon>Magnoliopsida</taxon>
        <taxon>eudicotyledons</taxon>
        <taxon>Gunneridae</taxon>
        <taxon>Pentapetalae</taxon>
        <taxon>rosids</taxon>
        <taxon>fabids</taxon>
        <taxon>Cucurbitales</taxon>
        <taxon>Cucurbitaceae</taxon>
        <taxon>Cucurbiteae</taxon>
        <taxon>Cucurbita</taxon>
    </lineage>
</organism>
<dbReference type="SMART" id="SM00385">
    <property type="entry name" value="CYCLIN"/>
    <property type="match status" value="2"/>
</dbReference>
<dbReference type="InterPro" id="IPR006671">
    <property type="entry name" value="Cyclin_N"/>
</dbReference>
<evidence type="ECO:0000256" key="3">
    <source>
        <dbReference type="ARBA" id="ARBA00023127"/>
    </source>
</evidence>
<name>A0AAV6N221_9ROSI</name>